<protein>
    <recommendedName>
        <fullName evidence="1">Phage tail tape measure protein domain-containing protein</fullName>
    </recommendedName>
</protein>
<proteinExistence type="predicted"/>
<dbReference type="EMBL" id="BARS01057671">
    <property type="protein sequence ID" value="GAG42448.1"/>
    <property type="molecule type" value="Genomic_DNA"/>
</dbReference>
<dbReference type="AlphaFoldDB" id="X0Y117"/>
<reference evidence="2" key="1">
    <citation type="journal article" date="2014" name="Front. Microbiol.">
        <title>High frequency of phylogenetically diverse reductive dehalogenase-homologous genes in deep subseafloor sedimentary metagenomes.</title>
        <authorList>
            <person name="Kawai M."/>
            <person name="Futagami T."/>
            <person name="Toyoda A."/>
            <person name="Takaki Y."/>
            <person name="Nishi S."/>
            <person name="Hori S."/>
            <person name="Arai W."/>
            <person name="Tsubouchi T."/>
            <person name="Morono Y."/>
            <person name="Uchiyama I."/>
            <person name="Ito T."/>
            <person name="Fujiyama A."/>
            <person name="Inagaki F."/>
            <person name="Takami H."/>
        </authorList>
    </citation>
    <scope>NUCLEOTIDE SEQUENCE</scope>
    <source>
        <strain evidence="2">Expedition CK06-06</strain>
    </source>
</reference>
<dbReference type="Pfam" id="PF10145">
    <property type="entry name" value="PhageMin_Tail"/>
    <property type="match status" value="1"/>
</dbReference>
<feature type="domain" description="Phage tail tape measure protein" evidence="1">
    <location>
        <begin position="2"/>
        <end position="101"/>
    </location>
</feature>
<accession>X0Y117</accession>
<dbReference type="NCBIfam" id="TIGR01760">
    <property type="entry name" value="tape_meas_TP901"/>
    <property type="match status" value="1"/>
</dbReference>
<dbReference type="InterPro" id="IPR010090">
    <property type="entry name" value="Phage_tape_meas"/>
</dbReference>
<name>X0Y117_9ZZZZ</name>
<comment type="caution">
    <text evidence="2">The sequence shown here is derived from an EMBL/GenBank/DDBJ whole genome shotgun (WGS) entry which is preliminary data.</text>
</comment>
<feature type="non-terminal residue" evidence="2">
    <location>
        <position position="1"/>
    </location>
</feature>
<sequence length="131" mass="13828">FVGAAAAQTGLSLEETTASLMVLANNGLRASTMGTGLRQVLARLLAPTSKLKDAFAMYGVELDKVNPAMVGYQEALKNLLPHIWNHEKATVDMGKAYQLFGLRGAQAVAVLGKSLTSGEFQSALANTYKVG</sequence>
<evidence type="ECO:0000259" key="1">
    <source>
        <dbReference type="Pfam" id="PF10145"/>
    </source>
</evidence>
<feature type="non-terminal residue" evidence="2">
    <location>
        <position position="131"/>
    </location>
</feature>
<organism evidence="2">
    <name type="scientific">marine sediment metagenome</name>
    <dbReference type="NCBI Taxonomy" id="412755"/>
    <lineage>
        <taxon>unclassified sequences</taxon>
        <taxon>metagenomes</taxon>
        <taxon>ecological metagenomes</taxon>
    </lineage>
</organism>
<gene>
    <name evidence="2" type="ORF">S01H1_84464</name>
</gene>
<evidence type="ECO:0000313" key="2">
    <source>
        <dbReference type="EMBL" id="GAG42448.1"/>
    </source>
</evidence>